<dbReference type="Proteomes" id="UP000195570">
    <property type="component" value="Unassembled WGS sequence"/>
</dbReference>
<feature type="region of interest" description="Disordered" evidence="1">
    <location>
        <begin position="179"/>
        <end position="202"/>
    </location>
</feature>
<keyword evidence="3" id="KW-1185">Reference proteome</keyword>
<evidence type="ECO:0000256" key="1">
    <source>
        <dbReference type="SAM" id="MobiDB-lite"/>
    </source>
</evidence>
<sequence>MSDDGEENNRGKRENVSFPHAQSNVVSKLDGNTLLNDSLVQQSCSPTESKEDVKTEYDSFVDAPVIPLTEKFDDNYSQPVSTVNPRDDSIKCEMDVLPASSLTSVCNRKVIHGEKVDNDRVKIVRDWLLMPVLSQDSDFEGDGDDFIDTLLHIAEDKMYLYGFYERLGQTELVTTRRINNRKRSRGSNGISHATGNQGAQAPVMATSPPQVLPFSFVNWLPNSGKGRCDPERVHQQTISSDAILCSGEKYTLCRYALSSGKLRKECADPYQFLTAKLQEIRHCMEEELMGDAKNSNEKKTVATDY</sequence>
<feature type="compositionally biased region" description="Polar residues" evidence="1">
    <location>
        <begin position="186"/>
        <end position="199"/>
    </location>
</feature>
<feature type="region of interest" description="Disordered" evidence="1">
    <location>
        <begin position="1"/>
        <end position="29"/>
    </location>
</feature>
<dbReference type="GeneID" id="92375475"/>
<dbReference type="VEuPathDB" id="TriTrypDB:TEOVI_000153500"/>
<proteinExistence type="predicted"/>
<dbReference type="RefSeq" id="XP_067080854.1">
    <property type="nucleotide sequence ID" value="XM_067224753.1"/>
</dbReference>
<evidence type="ECO:0000313" key="2">
    <source>
        <dbReference type="EMBL" id="SCU69966.1"/>
    </source>
</evidence>
<comment type="caution">
    <text evidence="2">The sequence shown here is derived from an EMBL/GenBank/DDBJ whole genome shotgun (WGS) entry which is preliminary data.</text>
</comment>
<dbReference type="EMBL" id="CZPT02001330">
    <property type="protein sequence ID" value="SCU69966.1"/>
    <property type="molecule type" value="Genomic_DNA"/>
</dbReference>
<name>A0A1G4ID51_TRYEQ</name>
<protein>
    <submittedName>
        <fullName evidence="2">Uncharacterized protein</fullName>
    </submittedName>
</protein>
<organism evidence="2 3">
    <name type="scientific">Trypanosoma equiperdum</name>
    <dbReference type="NCBI Taxonomy" id="5694"/>
    <lineage>
        <taxon>Eukaryota</taxon>
        <taxon>Discoba</taxon>
        <taxon>Euglenozoa</taxon>
        <taxon>Kinetoplastea</taxon>
        <taxon>Metakinetoplastina</taxon>
        <taxon>Trypanosomatida</taxon>
        <taxon>Trypanosomatidae</taxon>
        <taxon>Trypanosoma</taxon>
    </lineage>
</organism>
<dbReference type="AlphaFoldDB" id="A0A1G4ID51"/>
<reference evidence="2" key="1">
    <citation type="submission" date="2016-09" db="EMBL/GenBank/DDBJ databases">
        <authorList>
            <person name="Hebert L."/>
            <person name="Moumen B."/>
        </authorList>
    </citation>
    <scope>NUCLEOTIDE SEQUENCE [LARGE SCALE GENOMIC DNA]</scope>
    <source>
        <strain evidence="2">OVI</strain>
    </source>
</reference>
<accession>A0A1G4ID51</accession>
<gene>
    <name evidence="2" type="ORF">TEOVI_000153500</name>
</gene>
<evidence type="ECO:0000313" key="3">
    <source>
        <dbReference type="Proteomes" id="UP000195570"/>
    </source>
</evidence>